<dbReference type="PROSITE" id="PS51808">
    <property type="entry name" value="CHCH"/>
    <property type="match status" value="1"/>
</dbReference>
<evidence type="ECO:0000313" key="1">
    <source>
        <dbReference type="EMBL" id="CAI8590787.1"/>
    </source>
</evidence>
<dbReference type="EMBL" id="OX451736">
    <property type="protein sequence ID" value="CAI8590787.1"/>
    <property type="molecule type" value="Genomic_DNA"/>
</dbReference>
<dbReference type="SUPFAM" id="SSF47072">
    <property type="entry name" value="Cysteine alpha-hairpin motif"/>
    <property type="match status" value="1"/>
</dbReference>
<keyword evidence="2" id="KW-1185">Reference proteome</keyword>
<protein>
    <recommendedName>
        <fullName evidence="3">Cox19-like CHCH family protein</fullName>
    </recommendedName>
</protein>
<reference evidence="1 2" key="1">
    <citation type="submission" date="2023-01" db="EMBL/GenBank/DDBJ databases">
        <authorList>
            <person name="Kreplak J."/>
        </authorList>
    </citation>
    <scope>NUCLEOTIDE SEQUENCE [LARGE SCALE GENOMIC DNA]</scope>
</reference>
<name>A0AAV0Z271_VICFA</name>
<evidence type="ECO:0008006" key="3">
    <source>
        <dbReference type="Google" id="ProtNLM"/>
    </source>
</evidence>
<gene>
    <name evidence="1" type="ORF">VFH_I457600</name>
</gene>
<organism evidence="1 2">
    <name type="scientific">Vicia faba</name>
    <name type="common">Broad bean</name>
    <name type="synonym">Faba vulgaris</name>
    <dbReference type="NCBI Taxonomy" id="3906"/>
    <lineage>
        <taxon>Eukaryota</taxon>
        <taxon>Viridiplantae</taxon>
        <taxon>Streptophyta</taxon>
        <taxon>Embryophyta</taxon>
        <taxon>Tracheophyta</taxon>
        <taxon>Spermatophyta</taxon>
        <taxon>Magnoliopsida</taxon>
        <taxon>eudicotyledons</taxon>
        <taxon>Gunneridae</taxon>
        <taxon>Pentapetalae</taxon>
        <taxon>rosids</taxon>
        <taxon>fabids</taxon>
        <taxon>Fabales</taxon>
        <taxon>Fabaceae</taxon>
        <taxon>Papilionoideae</taxon>
        <taxon>50 kb inversion clade</taxon>
        <taxon>NPAAA clade</taxon>
        <taxon>Hologalegina</taxon>
        <taxon>IRL clade</taxon>
        <taxon>Fabeae</taxon>
        <taxon>Vicia</taxon>
    </lineage>
</organism>
<sequence>MEQQPLDTSIEVKPLATQQPLHTSEVIPLAAAQPLHTTDLDDEDENVKQLDECSSLYLLMQDCVVRSNRNWKECQKEIQALRECSENRKKNKPET</sequence>
<dbReference type="PANTHER" id="PTHR48236">
    <property type="entry name" value="COX19-LIKE CHCH FAMILY PROTEIN"/>
    <property type="match status" value="1"/>
</dbReference>
<dbReference type="Proteomes" id="UP001157006">
    <property type="component" value="Chromosome 1L"/>
</dbReference>
<accession>A0AAV0Z271</accession>
<dbReference type="InterPro" id="IPR009069">
    <property type="entry name" value="Cys_alpha_HP_mot_SF"/>
</dbReference>
<proteinExistence type="predicted"/>
<dbReference type="AlphaFoldDB" id="A0AAV0Z271"/>
<evidence type="ECO:0000313" key="2">
    <source>
        <dbReference type="Proteomes" id="UP001157006"/>
    </source>
</evidence>
<dbReference type="PANTHER" id="PTHR48236:SF1">
    <property type="entry name" value="COX19-LIKE CHCH FAMILY PROTEIN"/>
    <property type="match status" value="1"/>
</dbReference>